<organism evidence="2 3">
    <name type="scientific">Diplodia intermedia</name>
    <dbReference type="NCBI Taxonomy" id="856260"/>
    <lineage>
        <taxon>Eukaryota</taxon>
        <taxon>Fungi</taxon>
        <taxon>Dikarya</taxon>
        <taxon>Ascomycota</taxon>
        <taxon>Pezizomycotina</taxon>
        <taxon>Dothideomycetes</taxon>
        <taxon>Dothideomycetes incertae sedis</taxon>
        <taxon>Botryosphaeriales</taxon>
        <taxon>Botryosphaeriaceae</taxon>
        <taxon>Diplodia</taxon>
    </lineage>
</organism>
<reference evidence="2 3" key="1">
    <citation type="journal article" date="2023" name="Plant Dis.">
        <title>First Report of Diplodia intermedia Causing Canker and Dieback Diseases on Apple Trees in Canada.</title>
        <authorList>
            <person name="Ellouze W."/>
            <person name="Ilyukhin E."/>
            <person name="Sulman M."/>
            <person name="Ali S."/>
        </authorList>
    </citation>
    <scope>NUCLEOTIDE SEQUENCE [LARGE SCALE GENOMIC DNA]</scope>
    <source>
        <strain evidence="2 3">M45-28</strain>
    </source>
</reference>
<feature type="region of interest" description="Disordered" evidence="1">
    <location>
        <begin position="362"/>
        <end position="431"/>
    </location>
</feature>
<name>A0ABR3T405_9PEZI</name>
<dbReference type="EMBL" id="JAKEKT020000136">
    <property type="protein sequence ID" value="KAL1634260.1"/>
    <property type="molecule type" value="Genomic_DNA"/>
</dbReference>
<keyword evidence="3" id="KW-1185">Reference proteome</keyword>
<evidence type="ECO:0008006" key="4">
    <source>
        <dbReference type="Google" id="ProtNLM"/>
    </source>
</evidence>
<evidence type="ECO:0000313" key="2">
    <source>
        <dbReference type="EMBL" id="KAL1634260.1"/>
    </source>
</evidence>
<feature type="compositionally biased region" description="Low complexity" evidence="1">
    <location>
        <begin position="373"/>
        <end position="389"/>
    </location>
</feature>
<evidence type="ECO:0000313" key="3">
    <source>
        <dbReference type="Proteomes" id="UP001521184"/>
    </source>
</evidence>
<proteinExistence type="predicted"/>
<sequence>MASSNSEVVGTTAASKALAEDTLCCVQWKSEAGHVGCLISTFGATSCRVSCKIGFDSTSQEAVFRISVPVALKASPDNQKTPFFIIIDPQHVSHLHRLALDYSEATQTCVSDLVAHSNLCASSTDVIALQFLLKQPGMVVGPRGTTSIEPRGAGGALKILQCLHALSSATTLTVFLPKSEALVERIGELSTIAPTGVLRSRETSALATLYRGVGGMDVGALLGAFRQPPTYEEVARTTEQPRVRPSTSVSGPALGKRRRTDQEQEEGVLRARAWMERMEQQQSDLGASLSVLRAEMTRMRRGRERARSAAPPEFWSTRPVTRSVSARPEAAALDEVQRYLQQMHAQVEAMEHEMDVRLGAMEQQQQQRVHSEAAAGQASSQPQQQQQCPPAMPLPTSQQTAGVPPPRDLPPRTPNPAPRHQSSSPHAPWSQFSDADRLNALADEEAGAAAPALATIDSDEEAAAAHAQHEAARALSQRRLFADLVAWLRGARSLSASCNNVHAHPDERLRTRLAALGRFAAVGNVTAFDACRAWCSALMFYLHGDDAEEQPQPQPLDPRGLVADLAALLRWADGRRRACDVCEGPVRDDFARLGAAARCAAEAAEGGADGGGVEAAVAAYERQRDVCVARVLTLSGSEGR</sequence>
<protein>
    <recommendedName>
        <fullName evidence="4">Kinesin motor domain-containing protein</fullName>
    </recommendedName>
</protein>
<dbReference type="Proteomes" id="UP001521184">
    <property type="component" value="Unassembled WGS sequence"/>
</dbReference>
<feature type="compositionally biased region" description="Polar residues" evidence="1">
    <location>
        <begin position="420"/>
        <end position="431"/>
    </location>
</feature>
<comment type="caution">
    <text evidence="2">The sequence shown here is derived from an EMBL/GenBank/DDBJ whole genome shotgun (WGS) entry which is preliminary data.</text>
</comment>
<feature type="region of interest" description="Disordered" evidence="1">
    <location>
        <begin position="235"/>
        <end position="266"/>
    </location>
</feature>
<evidence type="ECO:0000256" key="1">
    <source>
        <dbReference type="SAM" id="MobiDB-lite"/>
    </source>
</evidence>
<feature type="compositionally biased region" description="Pro residues" evidence="1">
    <location>
        <begin position="403"/>
        <end position="417"/>
    </location>
</feature>
<accession>A0ABR3T405</accession>
<gene>
    <name evidence="2" type="ORF">SLS58_010765</name>
</gene>